<organism evidence="2 3">
    <name type="scientific">Pleuronectes platessa</name>
    <name type="common">European plaice</name>
    <dbReference type="NCBI Taxonomy" id="8262"/>
    <lineage>
        <taxon>Eukaryota</taxon>
        <taxon>Metazoa</taxon>
        <taxon>Chordata</taxon>
        <taxon>Craniata</taxon>
        <taxon>Vertebrata</taxon>
        <taxon>Euteleostomi</taxon>
        <taxon>Actinopterygii</taxon>
        <taxon>Neopterygii</taxon>
        <taxon>Teleostei</taxon>
        <taxon>Neoteleostei</taxon>
        <taxon>Acanthomorphata</taxon>
        <taxon>Carangaria</taxon>
        <taxon>Pleuronectiformes</taxon>
        <taxon>Pleuronectoidei</taxon>
        <taxon>Pleuronectidae</taxon>
        <taxon>Pleuronectes</taxon>
    </lineage>
</organism>
<feature type="compositionally biased region" description="Basic and acidic residues" evidence="1">
    <location>
        <begin position="30"/>
        <end position="43"/>
    </location>
</feature>
<gene>
    <name evidence="2" type="ORF">PLEPLA_LOCUS33416</name>
</gene>
<dbReference type="AlphaFoldDB" id="A0A9N7V4X9"/>
<comment type="caution">
    <text evidence="2">The sequence shown here is derived from an EMBL/GenBank/DDBJ whole genome shotgun (WGS) entry which is preliminary data.</text>
</comment>
<accession>A0A9N7V4X9</accession>
<feature type="region of interest" description="Disordered" evidence="1">
    <location>
        <begin position="64"/>
        <end position="99"/>
    </location>
</feature>
<feature type="region of interest" description="Disordered" evidence="1">
    <location>
        <begin position="29"/>
        <end position="52"/>
    </location>
</feature>
<evidence type="ECO:0000256" key="1">
    <source>
        <dbReference type="SAM" id="MobiDB-lite"/>
    </source>
</evidence>
<dbReference type="EMBL" id="CADEAL010003746">
    <property type="protein sequence ID" value="CAB1445685.1"/>
    <property type="molecule type" value="Genomic_DNA"/>
</dbReference>
<evidence type="ECO:0000313" key="3">
    <source>
        <dbReference type="Proteomes" id="UP001153269"/>
    </source>
</evidence>
<evidence type="ECO:0000313" key="2">
    <source>
        <dbReference type="EMBL" id="CAB1445685.1"/>
    </source>
</evidence>
<dbReference type="Proteomes" id="UP001153269">
    <property type="component" value="Unassembled WGS sequence"/>
</dbReference>
<sequence length="112" mass="11930">MAFCFMCPAAGTGTDGNGSVLQETGVCSQKKTDRGETEGEEQRGGVVGPQGCSERSPQFFHHCCRHRPGGGGAASEPGQGDSVRQGEEERERWRSESKRGTVWGAVSLVDDL</sequence>
<keyword evidence="3" id="KW-1185">Reference proteome</keyword>
<reference evidence="2" key="1">
    <citation type="submission" date="2020-03" db="EMBL/GenBank/DDBJ databases">
        <authorList>
            <person name="Weist P."/>
        </authorList>
    </citation>
    <scope>NUCLEOTIDE SEQUENCE</scope>
</reference>
<name>A0A9N7V4X9_PLEPL</name>
<feature type="compositionally biased region" description="Basic and acidic residues" evidence="1">
    <location>
        <begin position="84"/>
        <end position="99"/>
    </location>
</feature>
<protein>
    <submittedName>
        <fullName evidence="2">Uncharacterized protein</fullName>
    </submittedName>
</protein>
<proteinExistence type="predicted"/>